<evidence type="ECO:0000256" key="1">
    <source>
        <dbReference type="ARBA" id="ARBA00007705"/>
    </source>
</evidence>
<dbReference type="Proteomes" id="UP000534306">
    <property type="component" value="Unassembled WGS sequence"/>
</dbReference>
<comment type="similarity">
    <text evidence="1">Belongs to the DNA polymerase type-A family.</text>
</comment>
<keyword evidence="8" id="KW-0548">Nucleotidyltransferase</keyword>
<dbReference type="PANTHER" id="PTHR10133">
    <property type="entry name" value="DNA POLYMERASE I"/>
    <property type="match status" value="1"/>
</dbReference>
<dbReference type="InterPro" id="IPR002298">
    <property type="entry name" value="DNA_polymerase_A"/>
</dbReference>
<dbReference type="GO" id="GO:0006302">
    <property type="term" value="P:double-strand break repair"/>
    <property type="evidence" value="ECO:0007669"/>
    <property type="project" value="TreeGrafter"/>
</dbReference>
<dbReference type="SUPFAM" id="SSF56672">
    <property type="entry name" value="DNA/RNA polymerases"/>
    <property type="match status" value="1"/>
</dbReference>
<evidence type="ECO:0000259" key="6">
    <source>
        <dbReference type="SMART" id="SM00474"/>
    </source>
</evidence>
<feature type="domain" description="DNA-directed DNA polymerase family A palm" evidence="7">
    <location>
        <begin position="382"/>
        <end position="579"/>
    </location>
</feature>
<dbReference type="SMART" id="SM00474">
    <property type="entry name" value="35EXOc"/>
    <property type="match status" value="1"/>
</dbReference>
<dbReference type="InterPro" id="IPR002562">
    <property type="entry name" value="3'-5'_exonuclease_dom"/>
</dbReference>
<dbReference type="Gene3D" id="3.30.420.10">
    <property type="entry name" value="Ribonuclease H-like superfamily/Ribonuclease H"/>
    <property type="match status" value="1"/>
</dbReference>
<dbReference type="GO" id="GO:0008408">
    <property type="term" value="F:3'-5' exonuclease activity"/>
    <property type="evidence" value="ECO:0007669"/>
    <property type="project" value="InterPro"/>
</dbReference>
<evidence type="ECO:0000313" key="10">
    <source>
        <dbReference type="Proteomes" id="UP000534306"/>
    </source>
</evidence>
<evidence type="ECO:0000256" key="4">
    <source>
        <dbReference type="ARBA" id="ARBA00022705"/>
    </source>
</evidence>
<dbReference type="SMART" id="SM00482">
    <property type="entry name" value="POLAc"/>
    <property type="match status" value="1"/>
</dbReference>
<name>A0A7Y4L9R7_9ACTN</name>
<dbReference type="Pfam" id="PF01612">
    <property type="entry name" value="DNA_pol_A_exo1"/>
    <property type="match status" value="1"/>
</dbReference>
<proteinExistence type="inferred from homology"/>
<comment type="caution">
    <text evidence="9">The sequence shown here is derived from an EMBL/GenBank/DDBJ whole genome shotgun (WGS) entry which is preliminary data.</text>
</comment>
<dbReference type="Gene3D" id="1.10.150.20">
    <property type="entry name" value="5' to 3' exonuclease, C-terminal subdomain"/>
    <property type="match status" value="1"/>
</dbReference>
<comment type="catalytic activity">
    <reaction evidence="5">
        <text>DNA(n) + a 2'-deoxyribonucleoside 5'-triphosphate = DNA(n+1) + diphosphate</text>
        <dbReference type="Rhea" id="RHEA:22508"/>
        <dbReference type="Rhea" id="RHEA-COMP:17339"/>
        <dbReference type="Rhea" id="RHEA-COMP:17340"/>
        <dbReference type="ChEBI" id="CHEBI:33019"/>
        <dbReference type="ChEBI" id="CHEBI:61560"/>
        <dbReference type="ChEBI" id="CHEBI:173112"/>
        <dbReference type="EC" id="2.7.7.7"/>
    </reaction>
</comment>
<evidence type="ECO:0000256" key="2">
    <source>
        <dbReference type="ARBA" id="ARBA00012417"/>
    </source>
</evidence>
<dbReference type="Gene3D" id="3.30.70.370">
    <property type="match status" value="1"/>
</dbReference>
<dbReference type="GO" id="GO:0003887">
    <property type="term" value="F:DNA-directed DNA polymerase activity"/>
    <property type="evidence" value="ECO:0007669"/>
    <property type="project" value="UniProtKB-EC"/>
</dbReference>
<reference evidence="8 11" key="2">
    <citation type="submission" date="2020-08" db="EMBL/GenBank/DDBJ databases">
        <title>Sequencing the genomes of 1000 actinobacteria strains.</title>
        <authorList>
            <person name="Klenk H.-P."/>
        </authorList>
    </citation>
    <scope>NUCLEOTIDE SEQUENCE [LARGE SCALE GENOMIC DNA]</scope>
    <source>
        <strain evidence="8 11">DSM 15626</strain>
    </source>
</reference>
<protein>
    <recommendedName>
        <fullName evidence="3">DNA polymerase I</fullName>
        <ecNumber evidence="2">2.7.7.7</ecNumber>
    </recommendedName>
</protein>
<feature type="domain" description="3'-5' exonuclease" evidence="6">
    <location>
        <begin position="15"/>
        <end position="210"/>
    </location>
</feature>
<dbReference type="RefSeq" id="WP_171679180.1">
    <property type="nucleotide sequence ID" value="NZ_BAAAGT010000022.1"/>
</dbReference>
<evidence type="ECO:0000256" key="5">
    <source>
        <dbReference type="ARBA" id="ARBA00049244"/>
    </source>
</evidence>
<dbReference type="PRINTS" id="PR00868">
    <property type="entry name" value="DNAPOLI"/>
</dbReference>
<gene>
    <name evidence="8" type="ORF">HNR71_000059</name>
    <name evidence="9" type="ORF">HPO96_37120</name>
</gene>
<dbReference type="EMBL" id="JABJRC010000018">
    <property type="protein sequence ID" value="NOL45882.1"/>
    <property type="molecule type" value="Genomic_DNA"/>
</dbReference>
<dbReference type="Proteomes" id="UP000553957">
    <property type="component" value="Unassembled WGS sequence"/>
</dbReference>
<dbReference type="PANTHER" id="PTHR10133:SF27">
    <property type="entry name" value="DNA POLYMERASE NU"/>
    <property type="match status" value="1"/>
</dbReference>
<dbReference type="GO" id="GO:0003677">
    <property type="term" value="F:DNA binding"/>
    <property type="evidence" value="ECO:0007669"/>
    <property type="project" value="InterPro"/>
</dbReference>
<dbReference type="Pfam" id="PF00476">
    <property type="entry name" value="DNA_pol_A"/>
    <property type="match status" value="1"/>
</dbReference>
<dbReference type="Gene3D" id="1.20.1060.10">
    <property type="entry name" value="Taq DNA Polymerase, Chain T, domain 4"/>
    <property type="match status" value="1"/>
</dbReference>
<evidence type="ECO:0000313" key="11">
    <source>
        <dbReference type="Proteomes" id="UP000553957"/>
    </source>
</evidence>
<dbReference type="GO" id="GO:0006261">
    <property type="term" value="P:DNA-templated DNA replication"/>
    <property type="evidence" value="ECO:0007669"/>
    <property type="project" value="InterPro"/>
</dbReference>
<dbReference type="EC" id="2.7.7.7" evidence="2"/>
<keyword evidence="4" id="KW-0235">DNA replication</keyword>
<dbReference type="SUPFAM" id="SSF53098">
    <property type="entry name" value="Ribonuclease H-like"/>
    <property type="match status" value="1"/>
</dbReference>
<dbReference type="InterPro" id="IPR043502">
    <property type="entry name" value="DNA/RNA_pol_sf"/>
</dbReference>
<evidence type="ECO:0000259" key="7">
    <source>
        <dbReference type="SMART" id="SM00482"/>
    </source>
</evidence>
<reference evidence="9 10" key="1">
    <citation type="submission" date="2020-05" db="EMBL/GenBank/DDBJ databases">
        <title>Genome sequence of Kribbella sandramycini ATCC 39419.</title>
        <authorList>
            <person name="Maclea K.S."/>
            <person name="Fair J.L."/>
        </authorList>
    </citation>
    <scope>NUCLEOTIDE SEQUENCE [LARGE SCALE GENOMIC DNA]</scope>
    <source>
        <strain evidence="9 10">ATCC 39419</strain>
    </source>
</reference>
<evidence type="ECO:0000313" key="8">
    <source>
        <dbReference type="EMBL" id="MBB6564422.1"/>
    </source>
</evidence>
<sequence>MIRLTHRVAGDEVPIFYPETDADLSGFRDFLDRNAGQVVAFDTETTGLHIYGAAFGVRLAQFGSCEEAWVIRVDRFAATIRETLAHPGRQWVAHNAPYDLLAVDRVGLAPFAELGPRMFDTYILAHLADPRMESEGGTGLGLKPLSAVYVDPEAEDTAKGLYAVFRSEYKATKETGWALIDIDHPLYIRYAGLDVIYTARLLRELGILIKGNGLSKLAHFEHRVQLITTSMQRRGMRVDVDYTRQLVAELAAEEQQYKAVAARFGVENVNSTRQVTAALQGMGEQWSTKTATGNLSVGKDVLLGMADLDHQWTRNNRRDPNLVADAVVRAKRASKWSTSYAQAFLDRRDDDDRIHPSIKSLAARTARMSVSDPPLQQLPSGDWKIRRGIIADEGMTIWSVDYSQVEMKVIAALSGDPNMLRAVASGEDLHTFTAKLVMGPRWATMTDTEKAKARKLFKGVGFGKVYGGGAAGLARQTGITYEEAKAATDAYDAAFPGIKAYGRRLQRQAQFGKFEVVTPFGRHLPLDRDRMYAATNYVVQSTARDLLAKALVDLDNQGLSDHLLLPVHDEILGQAPVADANEFAHEVRRVMESTFQGVAITADAEVYGSNWGMGYGAAA</sequence>
<evidence type="ECO:0000256" key="3">
    <source>
        <dbReference type="ARBA" id="ARBA00020311"/>
    </source>
</evidence>
<organism evidence="9 10">
    <name type="scientific">Kribbella sandramycini</name>
    <dbReference type="NCBI Taxonomy" id="60450"/>
    <lineage>
        <taxon>Bacteria</taxon>
        <taxon>Bacillati</taxon>
        <taxon>Actinomycetota</taxon>
        <taxon>Actinomycetes</taxon>
        <taxon>Propionibacteriales</taxon>
        <taxon>Kribbellaceae</taxon>
        <taxon>Kribbella</taxon>
    </lineage>
</organism>
<dbReference type="EMBL" id="JACHKF010000001">
    <property type="protein sequence ID" value="MBB6564422.1"/>
    <property type="molecule type" value="Genomic_DNA"/>
</dbReference>
<keyword evidence="10" id="KW-1185">Reference proteome</keyword>
<dbReference type="InterPro" id="IPR001098">
    <property type="entry name" value="DNA-dir_DNA_pol_A_palm_dom"/>
</dbReference>
<dbReference type="AlphaFoldDB" id="A0A7Y4L9R7"/>
<dbReference type="InterPro" id="IPR036397">
    <property type="entry name" value="RNaseH_sf"/>
</dbReference>
<dbReference type="InterPro" id="IPR012337">
    <property type="entry name" value="RNaseH-like_sf"/>
</dbReference>
<evidence type="ECO:0000313" key="9">
    <source>
        <dbReference type="EMBL" id="NOL45882.1"/>
    </source>
</evidence>
<keyword evidence="8" id="KW-0808">Transferase</keyword>
<accession>A0A7Y4L9R7</accession>